<keyword evidence="4" id="KW-0472">Membrane</keyword>
<evidence type="ECO:0000256" key="2">
    <source>
        <dbReference type="ARBA" id="ARBA00022964"/>
    </source>
</evidence>
<dbReference type="InterPro" id="IPR007803">
    <property type="entry name" value="Asp/Arg/Pro-Hydrxlase"/>
</dbReference>
<protein>
    <submittedName>
        <fullName evidence="7">Aspartate beta-hydroxylase domain-containing protein 1-like</fullName>
    </submittedName>
</protein>
<keyword evidence="4" id="KW-0812">Transmembrane</keyword>
<keyword evidence="4" id="KW-1133">Transmembrane helix</keyword>
<dbReference type="GeneID" id="108675100"/>
<dbReference type="OrthoDB" id="438431at2759"/>
<sequence length="340" mass="38435">MDMISWSQTEINNTIMNLKNCCSSFIGMLPEPELQFLPAFILGMLVSSAVLVYLVQKDTKKSYKESFMIFIRQLFSAYEKDGSTERQINLQCMLDKASMRLNNTAIKCSDRLRNSVKDFVENSNEVDNMTSKNVCLRIEQLASHHFWNQFNAFDCEKEIILRNLPKIKEEFLKVFKDFQKGICKQWTKDEVLRGHSCHFSLISKGVINTVNCQACPNTFQTLSECRVMGLSGCMFGSASFTLLYPDSQVGPSCALTNALVKCEVVLQTSTAGDLQVASKKRKWQVDDILLYDASIPYTASLASSKDMTILATPLARLSLDLWHPDLLTPEREALAMLFSS</sequence>
<organism evidence="6 7">
    <name type="scientific">Hyalella azteca</name>
    <name type="common">Amphipod</name>
    <dbReference type="NCBI Taxonomy" id="294128"/>
    <lineage>
        <taxon>Eukaryota</taxon>
        <taxon>Metazoa</taxon>
        <taxon>Ecdysozoa</taxon>
        <taxon>Arthropoda</taxon>
        <taxon>Crustacea</taxon>
        <taxon>Multicrustacea</taxon>
        <taxon>Malacostraca</taxon>
        <taxon>Eumalacostraca</taxon>
        <taxon>Peracarida</taxon>
        <taxon>Amphipoda</taxon>
        <taxon>Senticaudata</taxon>
        <taxon>Talitrida</taxon>
        <taxon>Talitroidea</taxon>
        <taxon>Hyalellidae</taxon>
        <taxon>Hyalella</taxon>
    </lineage>
</organism>
<keyword evidence="6" id="KW-1185">Reference proteome</keyword>
<feature type="domain" description="Aspartyl/asparaginy/proline hydroxylase" evidence="5">
    <location>
        <begin position="163"/>
        <end position="311"/>
    </location>
</feature>
<proteinExistence type="inferred from homology"/>
<gene>
    <name evidence="7" type="primary">LOC108675100</name>
</gene>
<evidence type="ECO:0000256" key="3">
    <source>
        <dbReference type="ARBA" id="ARBA00023002"/>
    </source>
</evidence>
<dbReference type="GO" id="GO:0051213">
    <property type="term" value="F:dioxygenase activity"/>
    <property type="evidence" value="ECO:0007669"/>
    <property type="project" value="UniProtKB-KW"/>
</dbReference>
<dbReference type="RefSeq" id="XP_018018574.1">
    <property type="nucleotide sequence ID" value="XM_018163085.2"/>
</dbReference>
<dbReference type="PANTHER" id="PTHR46332:SF5">
    <property type="entry name" value="ASPARTATE BETA-HYDROXYLASE DOMAIN CONTAINING 2"/>
    <property type="match status" value="1"/>
</dbReference>
<evidence type="ECO:0000256" key="4">
    <source>
        <dbReference type="SAM" id="Phobius"/>
    </source>
</evidence>
<evidence type="ECO:0000313" key="7">
    <source>
        <dbReference type="RefSeq" id="XP_018018574.1"/>
    </source>
</evidence>
<dbReference type="InterPro" id="IPR027443">
    <property type="entry name" value="IPNS-like_sf"/>
</dbReference>
<dbReference type="GO" id="GO:0016020">
    <property type="term" value="C:membrane"/>
    <property type="evidence" value="ECO:0007669"/>
    <property type="project" value="TreeGrafter"/>
</dbReference>
<dbReference type="Proteomes" id="UP000694843">
    <property type="component" value="Unplaced"/>
</dbReference>
<evidence type="ECO:0000256" key="1">
    <source>
        <dbReference type="ARBA" id="ARBA00007730"/>
    </source>
</evidence>
<dbReference type="Gene3D" id="2.60.120.330">
    <property type="entry name" value="B-lactam Antibiotic, Isopenicillin N Synthase, Chain"/>
    <property type="match status" value="1"/>
</dbReference>
<keyword evidence="3" id="KW-0560">Oxidoreductase</keyword>
<dbReference type="KEGG" id="hazt:108675100"/>
<keyword evidence="2" id="KW-0223">Dioxygenase</keyword>
<dbReference type="InterPro" id="IPR051821">
    <property type="entry name" value="Asp/Asn_beta-hydroxylase"/>
</dbReference>
<dbReference type="AlphaFoldDB" id="A0A8B7NXN3"/>
<dbReference type="PANTHER" id="PTHR46332">
    <property type="entry name" value="ASPARTATE BETA-HYDROXYLASE DOMAIN-CONTAINING PROTEIN 2"/>
    <property type="match status" value="1"/>
</dbReference>
<feature type="transmembrane region" description="Helical" evidence="4">
    <location>
        <begin position="36"/>
        <end position="55"/>
    </location>
</feature>
<evidence type="ECO:0000313" key="6">
    <source>
        <dbReference type="Proteomes" id="UP000694843"/>
    </source>
</evidence>
<name>A0A8B7NXN3_HYAAZ</name>
<evidence type="ECO:0000259" key="5">
    <source>
        <dbReference type="Pfam" id="PF05118"/>
    </source>
</evidence>
<reference evidence="7" key="1">
    <citation type="submission" date="2025-08" db="UniProtKB">
        <authorList>
            <consortium name="RefSeq"/>
        </authorList>
    </citation>
    <scope>IDENTIFICATION</scope>
    <source>
        <tissue evidence="7">Whole organism</tissue>
    </source>
</reference>
<dbReference type="Pfam" id="PF05118">
    <property type="entry name" value="Asp_Arg_Hydrox"/>
    <property type="match status" value="1"/>
</dbReference>
<comment type="similarity">
    <text evidence="1">Belongs to the aspartyl/asparaginyl beta-hydroxylase family.</text>
</comment>
<accession>A0A8B7NXN3</accession>